<proteinExistence type="predicted"/>
<sequence>MGTHGNSDWSIRESWGLRQEGSGPGRGSCRAGNASPAGGRNRSF</sequence>
<accession>A0A0S2DWB5</accession>
<evidence type="ECO:0000313" key="3">
    <source>
        <dbReference type="Proteomes" id="UP000060787"/>
    </source>
</evidence>
<evidence type="ECO:0000313" key="2">
    <source>
        <dbReference type="EMBL" id="ALN79396.1"/>
    </source>
</evidence>
<gene>
    <name evidence="2" type="ORF">LA76x_1237</name>
</gene>
<feature type="region of interest" description="Disordered" evidence="1">
    <location>
        <begin position="1"/>
        <end position="44"/>
    </location>
</feature>
<dbReference type="AlphaFoldDB" id="A0A0S2DWB5"/>
<organism evidence="2 3">
    <name type="scientific">Lysobacter antibioticus</name>
    <dbReference type="NCBI Taxonomy" id="84531"/>
    <lineage>
        <taxon>Bacteria</taxon>
        <taxon>Pseudomonadati</taxon>
        <taxon>Pseudomonadota</taxon>
        <taxon>Gammaproteobacteria</taxon>
        <taxon>Lysobacterales</taxon>
        <taxon>Lysobacteraceae</taxon>
        <taxon>Lysobacter</taxon>
    </lineage>
</organism>
<name>A0A0S2DWB5_LYSAN</name>
<dbReference type="KEGG" id="laq:GLA29479_1963"/>
<dbReference type="STRING" id="84531.LA76x_1237"/>
<reference evidence="2 3" key="1">
    <citation type="journal article" date="2015" name="BMC Genomics">
        <title>Comparative genomics and metabolic profiling of the genus Lysobacter.</title>
        <authorList>
            <person name="de Bruijn I."/>
            <person name="Cheng X."/>
            <person name="de Jager V."/>
            <person name="Exposito R.G."/>
            <person name="Watrous J."/>
            <person name="Patel N."/>
            <person name="Postma J."/>
            <person name="Dorrestein P.C."/>
            <person name="Kobayashi D."/>
            <person name="Raaijmakers J.M."/>
        </authorList>
    </citation>
    <scope>NUCLEOTIDE SEQUENCE [LARGE SCALE GENOMIC DNA]</scope>
    <source>
        <strain evidence="2 3">76</strain>
    </source>
</reference>
<keyword evidence="3" id="KW-1185">Reference proteome</keyword>
<dbReference type="EMBL" id="CP011129">
    <property type="protein sequence ID" value="ALN79396.1"/>
    <property type="molecule type" value="Genomic_DNA"/>
</dbReference>
<dbReference type="Proteomes" id="UP000060787">
    <property type="component" value="Chromosome"/>
</dbReference>
<dbReference type="KEGG" id="lab:LA76x_1237"/>
<evidence type="ECO:0000256" key="1">
    <source>
        <dbReference type="SAM" id="MobiDB-lite"/>
    </source>
</evidence>
<protein>
    <submittedName>
        <fullName evidence="2">Uncharacterized protein</fullName>
    </submittedName>
</protein>